<evidence type="ECO:0000313" key="2">
    <source>
        <dbReference type="Proteomes" id="UP000368474"/>
    </source>
</evidence>
<dbReference type="InterPro" id="IPR036410">
    <property type="entry name" value="HSP_DnaJ_Cys-rich_dom_sf"/>
</dbReference>
<evidence type="ECO:0000313" key="1">
    <source>
        <dbReference type="EMBL" id="VVE51227.1"/>
    </source>
</evidence>
<dbReference type="EMBL" id="CABPSD010000025">
    <property type="protein sequence ID" value="VVE51227.1"/>
    <property type="molecule type" value="Genomic_DNA"/>
</dbReference>
<dbReference type="SUPFAM" id="SSF57938">
    <property type="entry name" value="DnaJ/Hsp40 cysteine-rich domain"/>
    <property type="match status" value="1"/>
</dbReference>
<proteinExistence type="predicted"/>
<dbReference type="AlphaFoldDB" id="A0A5E4YRU8"/>
<organism evidence="1 2">
    <name type="scientific">Pandoraea morbifera</name>
    <dbReference type="NCBI Taxonomy" id="2508300"/>
    <lineage>
        <taxon>Bacteria</taxon>
        <taxon>Pseudomonadati</taxon>
        <taxon>Pseudomonadota</taxon>
        <taxon>Betaproteobacteria</taxon>
        <taxon>Burkholderiales</taxon>
        <taxon>Burkholderiaceae</taxon>
        <taxon>Pandoraea</taxon>
    </lineage>
</organism>
<gene>
    <name evidence="1" type="ORF">PMO31116_04670</name>
</gene>
<sequence length="203" mass="22143">MSIDLALFCAHSDDPRTDLHKPWFDAGWIAATDGAVMVALNAVEAGETPRAIEKRLGSVARFIEATAEQLDAHEIHFPGGPRNKCEACNGAGYELSIKCKACDGEGEFSHCNHTYACKSCDGEGFHFFAASATQAGAVRCQECNGFGEESRPVQIGAGWFQEKYLRRIADLPDVQFFPSVDPTQMAKFVFDGGIGFLMPYRHA</sequence>
<accession>A0A5E4YRU8</accession>
<keyword evidence="2" id="KW-1185">Reference proteome</keyword>
<dbReference type="Proteomes" id="UP000368474">
    <property type="component" value="Unassembled WGS sequence"/>
</dbReference>
<dbReference type="RefSeq" id="WP_150568755.1">
    <property type="nucleotide sequence ID" value="NZ_CABPSD010000025.1"/>
</dbReference>
<name>A0A5E4YRU8_9BURK</name>
<protein>
    <submittedName>
        <fullName evidence="1">Uncharacterized protein</fullName>
    </submittedName>
</protein>
<reference evidence="1 2" key="1">
    <citation type="submission" date="2019-08" db="EMBL/GenBank/DDBJ databases">
        <authorList>
            <person name="Peeters C."/>
        </authorList>
    </citation>
    <scope>NUCLEOTIDE SEQUENCE [LARGE SCALE GENOMIC DNA]</scope>
    <source>
        <strain evidence="1 2">LMG 31116</strain>
    </source>
</reference>